<feature type="domain" description="ABC-type transport auxiliary lipoprotein component" evidence="1">
    <location>
        <begin position="63"/>
        <end position="202"/>
    </location>
</feature>
<comment type="caution">
    <text evidence="2">The sequence shown here is derived from an EMBL/GenBank/DDBJ whole genome shotgun (WGS) entry which is preliminary data.</text>
</comment>
<dbReference type="RefSeq" id="WP_189621238.1">
    <property type="nucleotide sequence ID" value="NZ_BMZA01000007.1"/>
</dbReference>
<dbReference type="EMBL" id="BMZA01000007">
    <property type="protein sequence ID" value="GGZ06547.1"/>
    <property type="molecule type" value="Genomic_DNA"/>
</dbReference>
<sequence length="211" mass="22224">MDSATPRAKAARRRRIVPALLALGLSAALAGCISLGGKVPDTMLRLTAEQTAPAGALGGGPVASALVVMEPETDRSLAVLRVPVRIDGARLAYLKNAVWVERPARQFRSVLAETLRARTGRLVTEGPELLGQAGQVLDGSLLDMGYDAQAQAVVVRYDAFLRGRDGTVKTRRFESRATGVVPDANSVAPALNRAANEVAIQVSDWINASGT</sequence>
<dbReference type="AlphaFoldDB" id="A0A918UG01"/>
<evidence type="ECO:0000259" key="1">
    <source>
        <dbReference type="Pfam" id="PF03886"/>
    </source>
</evidence>
<proteinExistence type="predicted"/>
<organism evidence="2 3">
    <name type="scientific">Novosphingobium colocasiae</name>
    <dbReference type="NCBI Taxonomy" id="1256513"/>
    <lineage>
        <taxon>Bacteria</taxon>
        <taxon>Pseudomonadati</taxon>
        <taxon>Pseudomonadota</taxon>
        <taxon>Alphaproteobacteria</taxon>
        <taxon>Sphingomonadales</taxon>
        <taxon>Sphingomonadaceae</taxon>
        <taxon>Novosphingobium</taxon>
    </lineage>
</organism>
<protein>
    <recommendedName>
        <fullName evidence="1">ABC-type transport auxiliary lipoprotein component domain-containing protein</fullName>
    </recommendedName>
</protein>
<name>A0A918UG01_9SPHN</name>
<dbReference type="SUPFAM" id="SSF159594">
    <property type="entry name" value="XCC0632-like"/>
    <property type="match status" value="1"/>
</dbReference>
<reference evidence="2" key="1">
    <citation type="journal article" date="2014" name="Int. J. Syst. Evol. Microbiol.">
        <title>Complete genome sequence of Corynebacterium casei LMG S-19264T (=DSM 44701T), isolated from a smear-ripened cheese.</title>
        <authorList>
            <consortium name="US DOE Joint Genome Institute (JGI-PGF)"/>
            <person name="Walter F."/>
            <person name="Albersmeier A."/>
            <person name="Kalinowski J."/>
            <person name="Ruckert C."/>
        </authorList>
    </citation>
    <scope>NUCLEOTIDE SEQUENCE</scope>
    <source>
        <strain evidence="2">KCTC 32255</strain>
    </source>
</reference>
<dbReference type="PROSITE" id="PS51257">
    <property type="entry name" value="PROKAR_LIPOPROTEIN"/>
    <property type="match status" value="1"/>
</dbReference>
<dbReference type="Proteomes" id="UP000648075">
    <property type="component" value="Unassembled WGS sequence"/>
</dbReference>
<keyword evidence="3" id="KW-1185">Reference proteome</keyword>
<accession>A0A918UG01</accession>
<evidence type="ECO:0000313" key="2">
    <source>
        <dbReference type="EMBL" id="GGZ06547.1"/>
    </source>
</evidence>
<gene>
    <name evidence="2" type="ORF">GCM10011614_21870</name>
</gene>
<evidence type="ECO:0000313" key="3">
    <source>
        <dbReference type="Proteomes" id="UP000648075"/>
    </source>
</evidence>
<reference evidence="2" key="2">
    <citation type="submission" date="2020-09" db="EMBL/GenBank/DDBJ databases">
        <authorList>
            <person name="Sun Q."/>
            <person name="Kim S."/>
        </authorList>
    </citation>
    <scope>NUCLEOTIDE SEQUENCE</scope>
    <source>
        <strain evidence="2">KCTC 32255</strain>
    </source>
</reference>
<dbReference type="Pfam" id="PF03886">
    <property type="entry name" value="ABC_trans_aux"/>
    <property type="match status" value="1"/>
</dbReference>
<dbReference type="Gene3D" id="3.40.50.10610">
    <property type="entry name" value="ABC-type transport auxiliary lipoprotein component"/>
    <property type="match status" value="1"/>
</dbReference>
<dbReference type="InterPro" id="IPR005586">
    <property type="entry name" value="ABC_trans_aux"/>
</dbReference>